<keyword evidence="10" id="KW-0868">Chloride</keyword>
<dbReference type="InterPro" id="IPR006048">
    <property type="entry name" value="A-amylase/branching_C"/>
</dbReference>
<keyword evidence="11 14" id="KW-0119">Carbohydrate metabolism</keyword>
<dbReference type="InterPro" id="IPR031319">
    <property type="entry name" value="A-amylase_C"/>
</dbReference>
<evidence type="ECO:0000259" key="16">
    <source>
        <dbReference type="SMART" id="SM00632"/>
    </source>
</evidence>
<dbReference type="Gene3D" id="3.20.20.80">
    <property type="entry name" value="Glycosidases"/>
    <property type="match status" value="1"/>
</dbReference>
<accession>A0A851T9X3</accession>
<dbReference type="FunFam" id="3.20.20.80:FF:000056">
    <property type="entry name" value="Pancreatic alpha-amylase"/>
    <property type="match status" value="1"/>
</dbReference>
<gene>
    <name evidence="18" type="primary">Amyp_1</name>
    <name evidence="18" type="ORF">NOTNIG_R02470</name>
</gene>
<evidence type="ECO:0000256" key="4">
    <source>
        <dbReference type="ARBA" id="ARBA00008061"/>
    </source>
</evidence>
<proteinExistence type="inferred from homology"/>
<dbReference type="EC" id="3.2.1.1" evidence="5 14"/>
<evidence type="ECO:0000256" key="9">
    <source>
        <dbReference type="ARBA" id="ARBA00023157"/>
    </source>
</evidence>
<evidence type="ECO:0000313" key="19">
    <source>
        <dbReference type="Proteomes" id="UP000661971"/>
    </source>
</evidence>
<evidence type="ECO:0000259" key="17">
    <source>
        <dbReference type="SMART" id="SM00642"/>
    </source>
</evidence>
<keyword evidence="9" id="KW-1015">Disulfide bond</keyword>
<evidence type="ECO:0000256" key="11">
    <source>
        <dbReference type="ARBA" id="ARBA00023277"/>
    </source>
</evidence>
<keyword evidence="15" id="KW-0732">Signal</keyword>
<keyword evidence="8" id="KW-0106">Calcium</keyword>
<feature type="chain" id="PRO_5032867800" description="Alpha-amylase" evidence="15">
    <location>
        <begin position="16"/>
        <end position="512"/>
    </location>
</feature>
<dbReference type="SUPFAM" id="SSF51445">
    <property type="entry name" value="(Trans)glycosidases"/>
    <property type="match status" value="1"/>
</dbReference>
<evidence type="ECO:0000256" key="7">
    <source>
        <dbReference type="ARBA" id="ARBA00022801"/>
    </source>
</evidence>
<evidence type="ECO:0000256" key="13">
    <source>
        <dbReference type="RuleBase" id="RU003615"/>
    </source>
</evidence>
<dbReference type="SMART" id="SM00642">
    <property type="entry name" value="Aamy"/>
    <property type="match status" value="1"/>
</dbReference>
<comment type="catalytic activity">
    <reaction evidence="1 14">
        <text>Endohydrolysis of (1-&gt;4)-alpha-D-glucosidic linkages in polysaccharides containing three or more (1-&gt;4)-alpha-linked D-glucose units.</text>
        <dbReference type="EC" id="3.2.1.1"/>
    </reaction>
</comment>
<comment type="cofactor">
    <cofactor evidence="3">
        <name>chloride</name>
        <dbReference type="ChEBI" id="CHEBI:17996"/>
    </cofactor>
</comment>
<keyword evidence="19" id="KW-1185">Reference proteome</keyword>
<keyword evidence="7 14" id="KW-0378">Hydrolase</keyword>
<reference evidence="19" key="1">
    <citation type="submission" date="2023-07" db="EMBL/GenBank/DDBJ databases">
        <title>Bird 10,000 Genomes (B10K) Project - Family phase.</title>
        <authorList>
            <person name="Zhang G."/>
        </authorList>
    </citation>
    <scope>NUCLEOTIDE SEQUENCE [LARGE SCALE GENOMIC DNA]</scope>
</reference>
<comment type="cofactor">
    <cofactor evidence="2">
        <name>Ca(2+)</name>
        <dbReference type="ChEBI" id="CHEBI:29108"/>
    </cofactor>
</comment>
<dbReference type="CDD" id="cd11317">
    <property type="entry name" value="AmyAc_bac_euk_AmyA"/>
    <property type="match status" value="1"/>
</dbReference>
<keyword evidence="6" id="KW-0479">Metal-binding</keyword>
<feature type="non-terminal residue" evidence="18">
    <location>
        <position position="512"/>
    </location>
</feature>
<dbReference type="Pfam" id="PF00128">
    <property type="entry name" value="Alpha-amylase"/>
    <property type="match status" value="1"/>
</dbReference>
<name>A0A851T9X3_9AVES</name>
<evidence type="ECO:0000256" key="15">
    <source>
        <dbReference type="SAM" id="SignalP"/>
    </source>
</evidence>
<feature type="domain" description="Alpha-amylase C-terminal" evidence="16">
    <location>
        <begin position="423"/>
        <end position="511"/>
    </location>
</feature>
<evidence type="ECO:0000256" key="14">
    <source>
        <dbReference type="RuleBase" id="RU361134"/>
    </source>
</evidence>
<feature type="signal peptide" evidence="15">
    <location>
        <begin position="1"/>
        <end position="15"/>
    </location>
</feature>
<dbReference type="InterPro" id="IPR006046">
    <property type="entry name" value="Alpha_amylase"/>
</dbReference>
<dbReference type="SUPFAM" id="SSF51011">
    <property type="entry name" value="Glycosyl hydrolase domain"/>
    <property type="match status" value="1"/>
</dbReference>
<protein>
    <recommendedName>
        <fullName evidence="5 14">Alpha-amylase</fullName>
        <ecNumber evidence="5 14">3.2.1.1</ecNumber>
    </recommendedName>
</protein>
<evidence type="ECO:0000256" key="3">
    <source>
        <dbReference type="ARBA" id="ARBA00001923"/>
    </source>
</evidence>
<evidence type="ECO:0000256" key="10">
    <source>
        <dbReference type="ARBA" id="ARBA00023214"/>
    </source>
</evidence>
<dbReference type="InterPro" id="IPR017853">
    <property type="entry name" value="GH"/>
</dbReference>
<dbReference type="SMART" id="SM00632">
    <property type="entry name" value="Aamy_C"/>
    <property type="match status" value="1"/>
</dbReference>
<dbReference type="EMBL" id="WBNA01000169">
    <property type="protein sequence ID" value="NXD12825.1"/>
    <property type="molecule type" value="Genomic_DNA"/>
</dbReference>
<feature type="non-terminal residue" evidence="18">
    <location>
        <position position="1"/>
    </location>
</feature>
<evidence type="ECO:0000256" key="8">
    <source>
        <dbReference type="ARBA" id="ARBA00022837"/>
    </source>
</evidence>
<sequence>MRIRFLLLVVGLCGAQYSPNTGPGRTSLVHLFEWRWADIALECERYLAPHGFGGVQISPPNENIIVTNPWQPWWERYQPISYKLCSRSGNETEFRDMVTRCNNVGVRIYVDAVMNHMCGANAGAGTHATCGSYFNAETEDFPAVSYSNLDFNDRKCKSQSGNIENYQDIYQVRNCRLVSLLDLALERDYVRSKIAEYMNHLIDIGVAGFRIDAAKHMWPEDVKATLDKLHNLSTTWFSPGSKPFIYQEVIDLGSEPITGSQYFDNGRVTEFKYGAKLGTVIRKWDGKKMSHLKNWGEGWGFVPSDRALVFVDNHDNQRGHGAGGASILTFWDARLYKMAVGFMLAHPYGFTRVMSSFRWPRHFQNGTDINDWMGPPSHPDGSVKNVTINSDNTCGNDWVCEHRWHQIRNMVIFRNVVDGEPFSNWWDNNSNQIAFGRGNKGFIVFNNDDWYLNVTLQTGLPAGTYCDVVSGQKKGDSCTATEVHVAADGMAIFLISSDREDPFIAIHVDAKL</sequence>
<evidence type="ECO:0000256" key="1">
    <source>
        <dbReference type="ARBA" id="ARBA00000548"/>
    </source>
</evidence>
<dbReference type="GO" id="GO:0005975">
    <property type="term" value="P:carbohydrate metabolic process"/>
    <property type="evidence" value="ECO:0007669"/>
    <property type="project" value="InterPro"/>
</dbReference>
<dbReference type="PANTHER" id="PTHR43447">
    <property type="entry name" value="ALPHA-AMYLASE"/>
    <property type="match status" value="1"/>
</dbReference>
<feature type="domain" description="Glycosyl hydrolase family 13 catalytic" evidence="17">
    <location>
        <begin position="26"/>
        <end position="414"/>
    </location>
</feature>
<comment type="caution">
    <text evidence="18">The sequence shown here is derived from an EMBL/GenBank/DDBJ whole genome shotgun (WGS) entry which is preliminary data.</text>
</comment>
<evidence type="ECO:0000256" key="6">
    <source>
        <dbReference type="ARBA" id="ARBA00022723"/>
    </source>
</evidence>
<dbReference type="InterPro" id="IPR013780">
    <property type="entry name" value="Glyco_hydro_b"/>
</dbReference>
<dbReference type="FunFam" id="2.60.40.1180:FF:000020">
    <property type="entry name" value="Pancreatic alpha-amylase"/>
    <property type="match status" value="1"/>
</dbReference>
<dbReference type="Pfam" id="PF02806">
    <property type="entry name" value="Alpha-amylase_C"/>
    <property type="match status" value="1"/>
</dbReference>
<comment type="similarity">
    <text evidence="4 13">Belongs to the glycosyl hydrolase 13 family.</text>
</comment>
<evidence type="ECO:0000256" key="12">
    <source>
        <dbReference type="ARBA" id="ARBA00023295"/>
    </source>
</evidence>
<organism evidence="18 19">
    <name type="scientific">Nothocercus nigrocapillus</name>
    <dbReference type="NCBI Taxonomy" id="1977171"/>
    <lineage>
        <taxon>Eukaryota</taxon>
        <taxon>Metazoa</taxon>
        <taxon>Chordata</taxon>
        <taxon>Craniata</taxon>
        <taxon>Vertebrata</taxon>
        <taxon>Euteleostomi</taxon>
        <taxon>Archelosauria</taxon>
        <taxon>Archosauria</taxon>
        <taxon>Dinosauria</taxon>
        <taxon>Saurischia</taxon>
        <taxon>Theropoda</taxon>
        <taxon>Coelurosauria</taxon>
        <taxon>Aves</taxon>
        <taxon>Palaeognathae</taxon>
        <taxon>Tinamiformes</taxon>
        <taxon>Tinamidae</taxon>
        <taxon>Nothocercus</taxon>
    </lineage>
</organism>
<dbReference type="PRINTS" id="PR00110">
    <property type="entry name" value="ALPHAAMYLASE"/>
</dbReference>
<dbReference type="AlphaFoldDB" id="A0A851T9X3"/>
<evidence type="ECO:0000256" key="5">
    <source>
        <dbReference type="ARBA" id="ARBA00012595"/>
    </source>
</evidence>
<keyword evidence="12 14" id="KW-0326">Glycosidase</keyword>
<dbReference type="InterPro" id="IPR006047">
    <property type="entry name" value="GH13_cat_dom"/>
</dbReference>
<evidence type="ECO:0000313" key="18">
    <source>
        <dbReference type="EMBL" id="NXD12825.1"/>
    </source>
</evidence>
<dbReference type="GO" id="GO:0046872">
    <property type="term" value="F:metal ion binding"/>
    <property type="evidence" value="ECO:0007669"/>
    <property type="project" value="UniProtKB-KW"/>
</dbReference>
<dbReference type="Proteomes" id="UP000661971">
    <property type="component" value="Unassembled WGS sequence"/>
</dbReference>
<dbReference type="Gene3D" id="2.60.40.1180">
    <property type="entry name" value="Golgi alpha-mannosidase II"/>
    <property type="match status" value="1"/>
</dbReference>
<dbReference type="GO" id="GO:0004556">
    <property type="term" value="F:alpha-amylase activity"/>
    <property type="evidence" value="ECO:0007669"/>
    <property type="project" value="UniProtKB-UniRule"/>
</dbReference>
<evidence type="ECO:0000256" key="2">
    <source>
        <dbReference type="ARBA" id="ARBA00001913"/>
    </source>
</evidence>